<name>A0A0X3NYS0_SCHSO</name>
<organism evidence="2">
    <name type="scientific">Schistocephalus solidus</name>
    <name type="common">Tapeworm</name>
    <dbReference type="NCBI Taxonomy" id="70667"/>
    <lineage>
        <taxon>Eukaryota</taxon>
        <taxon>Metazoa</taxon>
        <taxon>Spiralia</taxon>
        <taxon>Lophotrochozoa</taxon>
        <taxon>Platyhelminthes</taxon>
        <taxon>Cestoda</taxon>
        <taxon>Eucestoda</taxon>
        <taxon>Diphyllobothriidea</taxon>
        <taxon>Diphyllobothriidae</taxon>
        <taxon>Schistocephalus</taxon>
    </lineage>
</organism>
<dbReference type="EMBL" id="GEEE01018284">
    <property type="protein sequence ID" value="JAP44941.1"/>
    <property type="molecule type" value="Transcribed_RNA"/>
</dbReference>
<accession>A0A0X3NYS0</accession>
<dbReference type="AlphaFoldDB" id="A0A0X3NYS0"/>
<feature type="region of interest" description="Disordered" evidence="1">
    <location>
        <begin position="41"/>
        <end position="62"/>
    </location>
</feature>
<proteinExistence type="predicted"/>
<evidence type="ECO:0000256" key="1">
    <source>
        <dbReference type="SAM" id="MobiDB-lite"/>
    </source>
</evidence>
<gene>
    <name evidence="2" type="ORF">TR86997</name>
</gene>
<evidence type="ECO:0000313" key="2">
    <source>
        <dbReference type="EMBL" id="JAP44941.1"/>
    </source>
</evidence>
<sequence>MNRQRANALGPGIVVVCVRPLLLLKRRPRLRCAGRSTHGTAGLIGDAQPAQTPHDLYHGTPRCRRTLHQPPAPDPTFELLHPFLIPCTGGCRKREGVVDFG</sequence>
<protein>
    <submittedName>
        <fullName evidence="2">Uncharacterized protein</fullName>
    </submittedName>
</protein>
<reference evidence="2" key="1">
    <citation type="submission" date="2016-01" db="EMBL/GenBank/DDBJ databases">
        <title>Reference transcriptome for the parasite Schistocephalus solidus: insights into the molecular evolution of parasitism.</title>
        <authorList>
            <person name="Hebert F.O."/>
            <person name="Grambauer S."/>
            <person name="Barber I."/>
            <person name="Landry C.R."/>
            <person name="Aubin-Horth N."/>
        </authorList>
    </citation>
    <scope>NUCLEOTIDE SEQUENCE</scope>
</reference>